<evidence type="ECO:0000313" key="3">
    <source>
        <dbReference type="EMBL" id="VDK31427.1"/>
    </source>
</evidence>
<accession>A0A3P6PEI8</accession>
<organism evidence="3 4">
    <name type="scientific">Dibothriocephalus latus</name>
    <name type="common">Fish tapeworm</name>
    <name type="synonym">Diphyllobothrium latum</name>
    <dbReference type="NCBI Taxonomy" id="60516"/>
    <lineage>
        <taxon>Eukaryota</taxon>
        <taxon>Metazoa</taxon>
        <taxon>Spiralia</taxon>
        <taxon>Lophotrochozoa</taxon>
        <taxon>Platyhelminthes</taxon>
        <taxon>Cestoda</taxon>
        <taxon>Eucestoda</taxon>
        <taxon>Diphyllobothriidea</taxon>
        <taxon>Diphyllobothriidae</taxon>
        <taxon>Dibothriocephalus</taxon>
    </lineage>
</organism>
<dbReference type="InterPro" id="IPR019169">
    <property type="entry name" value="Transmembrane_26"/>
</dbReference>
<dbReference type="AlphaFoldDB" id="A0A3P6PEI8"/>
<feature type="transmembrane region" description="Helical" evidence="2">
    <location>
        <begin position="179"/>
        <end position="197"/>
    </location>
</feature>
<feature type="compositionally biased region" description="Polar residues" evidence="1">
    <location>
        <begin position="143"/>
        <end position="153"/>
    </location>
</feature>
<evidence type="ECO:0000256" key="2">
    <source>
        <dbReference type="SAM" id="Phobius"/>
    </source>
</evidence>
<dbReference type="EMBL" id="UYRU01001301">
    <property type="protein sequence ID" value="VDK31427.1"/>
    <property type="molecule type" value="Genomic_DNA"/>
</dbReference>
<reference evidence="3 4" key="1">
    <citation type="submission" date="2018-11" db="EMBL/GenBank/DDBJ databases">
        <authorList>
            <consortium name="Pathogen Informatics"/>
        </authorList>
    </citation>
    <scope>NUCLEOTIDE SEQUENCE [LARGE SCALE GENOMIC DNA]</scope>
</reference>
<keyword evidence="4" id="KW-1185">Reference proteome</keyword>
<evidence type="ECO:0000256" key="1">
    <source>
        <dbReference type="SAM" id="MobiDB-lite"/>
    </source>
</evidence>
<sequence>MKDRIRIMEQMHVLCIIVGRWVLPRYGISRDQLSQMLLVNIGNAADILELMESLEDDDVQAHPPIMILILIIWQVSLLQFVFNRTATIDLNIPKDPPPPPPSPSKPERKHKHKHKHKHEAKETDKKGKHGKKGATQPPDGEQDTNQNNAAQVESQTPICSGCSSLVRWWRNYCLKEGRCGYIFFGTELWAICLSLLLQDVPFLFLRLVLIFEYTVQSHSNVFFLAKNTLLIMLQIYRSMVILQEDGDTNEQPAQQYRAGPLLA</sequence>
<feature type="region of interest" description="Disordered" evidence="1">
    <location>
        <begin position="89"/>
        <end position="153"/>
    </location>
</feature>
<dbReference type="Proteomes" id="UP000281553">
    <property type="component" value="Unassembled WGS sequence"/>
</dbReference>
<keyword evidence="2" id="KW-0812">Transmembrane</keyword>
<dbReference type="PANTHER" id="PTHR22168">
    <property type="entry name" value="TMEM26 PROTEIN"/>
    <property type="match status" value="1"/>
</dbReference>
<protein>
    <submittedName>
        <fullName evidence="3">Uncharacterized protein</fullName>
    </submittedName>
</protein>
<proteinExistence type="predicted"/>
<gene>
    <name evidence="3" type="ORF">DILT_LOCUS333</name>
</gene>
<evidence type="ECO:0000313" key="4">
    <source>
        <dbReference type="Proteomes" id="UP000281553"/>
    </source>
</evidence>
<feature type="compositionally biased region" description="Basic residues" evidence="1">
    <location>
        <begin position="107"/>
        <end position="118"/>
    </location>
</feature>
<keyword evidence="2" id="KW-0472">Membrane</keyword>
<dbReference type="Pfam" id="PF09772">
    <property type="entry name" value="Tmem26"/>
    <property type="match status" value="2"/>
</dbReference>
<dbReference type="OrthoDB" id="10042902at2759"/>
<feature type="compositionally biased region" description="Pro residues" evidence="1">
    <location>
        <begin position="94"/>
        <end position="104"/>
    </location>
</feature>
<keyword evidence="2" id="KW-1133">Transmembrane helix</keyword>
<name>A0A3P6PEI8_DIBLA</name>